<evidence type="ECO:0000313" key="3">
    <source>
        <dbReference type="Proteomes" id="UP000460718"/>
    </source>
</evidence>
<name>A0A6A3JTW2_9STRA</name>
<reference evidence="2 3" key="1">
    <citation type="submission" date="2018-09" db="EMBL/GenBank/DDBJ databases">
        <title>Genomic investigation of the strawberry pathogen Phytophthora fragariae indicates pathogenicity is determined by transcriptional variation in three key races.</title>
        <authorList>
            <person name="Adams T.M."/>
            <person name="Armitage A.D."/>
            <person name="Sobczyk M.K."/>
            <person name="Bates H.J."/>
            <person name="Dunwell J.M."/>
            <person name="Nellist C.F."/>
            <person name="Harrison R.J."/>
        </authorList>
    </citation>
    <scope>NUCLEOTIDE SEQUENCE [LARGE SCALE GENOMIC DNA]</scope>
    <source>
        <strain evidence="2 3">SCRP245</strain>
    </source>
</reference>
<protein>
    <submittedName>
        <fullName evidence="2">Uncharacterized protein</fullName>
    </submittedName>
</protein>
<feature type="region of interest" description="Disordered" evidence="1">
    <location>
        <begin position="138"/>
        <end position="172"/>
    </location>
</feature>
<evidence type="ECO:0000256" key="1">
    <source>
        <dbReference type="SAM" id="MobiDB-lite"/>
    </source>
</evidence>
<organism evidence="2 3">
    <name type="scientific">Phytophthora fragariae</name>
    <dbReference type="NCBI Taxonomy" id="53985"/>
    <lineage>
        <taxon>Eukaryota</taxon>
        <taxon>Sar</taxon>
        <taxon>Stramenopiles</taxon>
        <taxon>Oomycota</taxon>
        <taxon>Peronosporomycetes</taxon>
        <taxon>Peronosporales</taxon>
        <taxon>Peronosporaceae</taxon>
        <taxon>Phytophthora</taxon>
    </lineage>
</organism>
<dbReference type="Proteomes" id="UP000460718">
    <property type="component" value="Unassembled WGS sequence"/>
</dbReference>
<comment type="caution">
    <text evidence="2">The sequence shown here is derived from an EMBL/GenBank/DDBJ whole genome shotgun (WGS) entry which is preliminary data.</text>
</comment>
<accession>A0A6A3JTW2</accession>
<sequence>MEKPSESATGELTTGSDEETTRTTTVNVCNGARCRCLEALPVVVKHVNNLPSKKAEVNSSVVPVKKRTDSEESDSPVTKTSVPGSSKPEYVQDEAGNAQLASVPEEPSVESEDGTTPSKFNEESDWFKKTLAASAEVKRANRDFSVDSPPTKEGNRPDPGPSGPTEPENANDEDASIMNEVVASIVPSSRFAATTVDERRVIAKIGVSRANLERTDEDVPSALPFRLRTLVRSEVFLVILTRRLRTERAARSATTPMRTLLKPSPVGISFLGLLGRAHDSSSRARHRDRWRTRRQRDAFGLARDLENLPRVGQLDPRQEARAPKDLLV</sequence>
<feature type="region of interest" description="Disordered" evidence="1">
    <location>
        <begin position="1"/>
        <end position="25"/>
    </location>
</feature>
<gene>
    <name evidence="2" type="ORF">PF011_g16245</name>
</gene>
<dbReference type="EMBL" id="QXFW01001151">
    <property type="protein sequence ID" value="KAE8995624.1"/>
    <property type="molecule type" value="Genomic_DNA"/>
</dbReference>
<feature type="region of interest" description="Disordered" evidence="1">
    <location>
        <begin position="52"/>
        <end position="124"/>
    </location>
</feature>
<dbReference type="AlphaFoldDB" id="A0A6A3JTW2"/>
<proteinExistence type="predicted"/>
<feature type="compositionally biased region" description="Polar residues" evidence="1">
    <location>
        <begin position="1"/>
        <end position="12"/>
    </location>
</feature>
<evidence type="ECO:0000313" key="2">
    <source>
        <dbReference type="EMBL" id="KAE8995624.1"/>
    </source>
</evidence>
<feature type="compositionally biased region" description="Polar residues" evidence="1">
    <location>
        <begin position="75"/>
        <end position="84"/>
    </location>
</feature>